<keyword evidence="10" id="KW-1185">Reference proteome</keyword>
<dbReference type="SUPFAM" id="SSF103473">
    <property type="entry name" value="MFS general substrate transporter"/>
    <property type="match status" value="1"/>
</dbReference>
<feature type="transmembrane region" description="Helical" evidence="7">
    <location>
        <begin position="87"/>
        <end position="114"/>
    </location>
</feature>
<dbReference type="InterPro" id="IPR036259">
    <property type="entry name" value="MFS_trans_sf"/>
</dbReference>
<keyword evidence="3" id="KW-1003">Cell membrane</keyword>
<dbReference type="Proteomes" id="UP001236014">
    <property type="component" value="Chromosome"/>
</dbReference>
<evidence type="ECO:0000256" key="7">
    <source>
        <dbReference type="SAM" id="Phobius"/>
    </source>
</evidence>
<dbReference type="AlphaFoldDB" id="A0A9Y2IBE6"/>
<comment type="subcellular location">
    <subcellularLocation>
        <location evidence="1">Cell membrane</location>
        <topology evidence="1">Multi-pass membrane protein</topology>
    </subcellularLocation>
</comment>
<evidence type="ECO:0000256" key="2">
    <source>
        <dbReference type="ARBA" id="ARBA00022448"/>
    </source>
</evidence>
<keyword evidence="5 7" id="KW-1133">Transmembrane helix</keyword>
<feature type="transmembrane region" description="Helical" evidence="7">
    <location>
        <begin position="288"/>
        <end position="306"/>
    </location>
</feature>
<organism evidence="9 10">
    <name type="scientific">Amycolatopsis carbonis</name>
    <dbReference type="NCBI Taxonomy" id="715471"/>
    <lineage>
        <taxon>Bacteria</taxon>
        <taxon>Bacillati</taxon>
        <taxon>Actinomycetota</taxon>
        <taxon>Actinomycetes</taxon>
        <taxon>Pseudonocardiales</taxon>
        <taxon>Pseudonocardiaceae</taxon>
        <taxon>Amycolatopsis</taxon>
    </lineage>
</organism>
<dbReference type="PANTHER" id="PTHR23513:SF6">
    <property type="entry name" value="MAJOR FACILITATOR SUPERFAMILY ASSOCIATED DOMAIN-CONTAINING PROTEIN"/>
    <property type="match status" value="1"/>
</dbReference>
<dbReference type="CDD" id="cd06173">
    <property type="entry name" value="MFS_MefA_like"/>
    <property type="match status" value="1"/>
</dbReference>
<dbReference type="KEGG" id="acab:QRX50_33950"/>
<dbReference type="GO" id="GO:0005886">
    <property type="term" value="C:plasma membrane"/>
    <property type="evidence" value="ECO:0007669"/>
    <property type="project" value="UniProtKB-SubCell"/>
</dbReference>
<evidence type="ECO:0000256" key="6">
    <source>
        <dbReference type="ARBA" id="ARBA00023136"/>
    </source>
</evidence>
<evidence type="ECO:0000256" key="4">
    <source>
        <dbReference type="ARBA" id="ARBA00022692"/>
    </source>
</evidence>
<protein>
    <submittedName>
        <fullName evidence="9">MFS transporter</fullName>
    </submittedName>
</protein>
<gene>
    <name evidence="9" type="ORF">QRX50_33950</name>
</gene>
<keyword evidence="6 7" id="KW-0472">Membrane</keyword>
<evidence type="ECO:0000313" key="9">
    <source>
        <dbReference type="EMBL" id="WIX76444.1"/>
    </source>
</evidence>
<feature type="transmembrane region" description="Helical" evidence="7">
    <location>
        <begin position="377"/>
        <end position="395"/>
    </location>
</feature>
<accession>A0A9Y2IBE6</accession>
<evidence type="ECO:0000259" key="8">
    <source>
        <dbReference type="PROSITE" id="PS50850"/>
    </source>
</evidence>
<evidence type="ECO:0000256" key="5">
    <source>
        <dbReference type="ARBA" id="ARBA00022989"/>
    </source>
</evidence>
<feature type="transmembrane region" description="Helical" evidence="7">
    <location>
        <begin position="312"/>
        <end position="330"/>
    </location>
</feature>
<dbReference type="InterPro" id="IPR020846">
    <property type="entry name" value="MFS_dom"/>
</dbReference>
<keyword evidence="2" id="KW-0813">Transport</keyword>
<dbReference type="PANTHER" id="PTHR23513">
    <property type="entry name" value="INTEGRAL MEMBRANE EFFLUX PROTEIN-RELATED"/>
    <property type="match status" value="1"/>
</dbReference>
<feature type="transmembrane region" description="Helical" evidence="7">
    <location>
        <begin position="223"/>
        <end position="249"/>
    </location>
</feature>
<sequence>MTVGQGERLGPDFARVWAAASVSVVGDGVRVAVLPLLAVAVSPTAGAVSAVAAAGSLPWLVFSLFGGALADRHDRRTLMWRTDAVRAVLVAAAAGWVFLATPPVGVLVVLAFALGCAETVFDNASTAMLPDIVAPARLDAANGRLQGSQVIGLQFVGPPLGAALFAASAGAPLVVDAASFAVAALLMWFVRARPAVPARSGRSMRAEIAEGLRWLWGHHGLRLLAVELGIAALAVQLATSVLVLLVVGTLHAPEFAYGLVLAAGAAGGVLGSFVAGSLKRRLPLGARIGLAIAAIGGALVVTSFATSVVLVGGMYALGSFGIVVWNVQAVSVRQRLVPRELRGRVSSAYRLIGWGGIPLGAALGGVLGTAAGVRTPILVGGCLVLASLVLVPKLGKLEPDAR</sequence>
<dbReference type="Pfam" id="PF05977">
    <property type="entry name" value="MFS_3"/>
    <property type="match status" value="1"/>
</dbReference>
<dbReference type="RefSeq" id="WP_285967192.1">
    <property type="nucleotide sequence ID" value="NZ_CP127294.1"/>
</dbReference>
<reference evidence="9 10" key="1">
    <citation type="submission" date="2023-06" db="EMBL/GenBank/DDBJ databases">
        <authorList>
            <person name="Oyuntsetseg B."/>
            <person name="Kim S.B."/>
        </authorList>
    </citation>
    <scope>NUCLEOTIDE SEQUENCE [LARGE SCALE GENOMIC DNA]</scope>
    <source>
        <strain evidence="9 10">2-15</strain>
    </source>
</reference>
<feature type="transmembrane region" description="Helical" evidence="7">
    <location>
        <begin position="47"/>
        <end position="66"/>
    </location>
</feature>
<evidence type="ECO:0000256" key="3">
    <source>
        <dbReference type="ARBA" id="ARBA00022475"/>
    </source>
</evidence>
<feature type="transmembrane region" description="Helical" evidence="7">
    <location>
        <begin position="255"/>
        <end position="276"/>
    </location>
</feature>
<keyword evidence="4 7" id="KW-0812">Transmembrane</keyword>
<proteinExistence type="predicted"/>
<feature type="transmembrane region" description="Helical" evidence="7">
    <location>
        <begin position="351"/>
        <end position="371"/>
    </location>
</feature>
<dbReference type="Gene3D" id="1.20.1250.20">
    <property type="entry name" value="MFS general substrate transporter like domains"/>
    <property type="match status" value="1"/>
</dbReference>
<evidence type="ECO:0000313" key="10">
    <source>
        <dbReference type="Proteomes" id="UP001236014"/>
    </source>
</evidence>
<feature type="transmembrane region" description="Helical" evidence="7">
    <location>
        <begin position="16"/>
        <end position="41"/>
    </location>
</feature>
<name>A0A9Y2IBE6_9PSEU</name>
<feature type="transmembrane region" description="Helical" evidence="7">
    <location>
        <begin position="162"/>
        <end position="190"/>
    </location>
</feature>
<dbReference type="EMBL" id="CP127294">
    <property type="protein sequence ID" value="WIX76444.1"/>
    <property type="molecule type" value="Genomic_DNA"/>
</dbReference>
<dbReference type="InterPro" id="IPR010290">
    <property type="entry name" value="TM_effector"/>
</dbReference>
<evidence type="ECO:0000256" key="1">
    <source>
        <dbReference type="ARBA" id="ARBA00004651"/>
    </source>
</evidence>
<feature type="domain" description="Major facilitator superfamily (MFS) profile" evidence="8">
    <location>
        <begin position="220"/>
        <end position="402"/>
    </location>
</feature>
<dbReference type="GO" id="GO:0022857">
    <property type="term" value="F:transmembrane transporter activity"/>
    <property type="evidence" value="ECO:0007669"/>
    <property type="project" value="InterPro"/>
</dbReference>
<dbReference type="PROSITE" id="PS50850">
    <property type="entry name" value="MFS"/>
    <property type="match status" value="1"/>
</dbReference>